<accession>A0A427Y6T9</accession>
<protein>
    <submittedName>
        <fullName evidence="2">Uncharacterized protein</fullName>
    </submittedName>
</protein>
<proteinExistence type="predicted"/>
<sequence>MSTEYKKGDHPWKEEHSTIIAEGIINLIMAHRSDLYRLPGIAGIVDGHGNDRTSRKIKQMATQCAKTLGVSEDLVKSAKASSTGQRGRKRTSDGEATASSPKTTRNKKVKQEKVKQERTPETEME</sequence>
<dbReference type="Proteomes" id="UP000279236">
    <property type="component" value="Unassembled WGS sequence"/>
</dbReference>
<keyword evidence="3" id="KW-1185">Reference proteome</keyword>
<feature type="compositionally biased region" description="Basic and acidic residues" evidence="1">
    <location>
        <begin position="109"/>
        <end position="125"/>
    </location>
</feature>
<comment type="caution">
    <text evidence="2">The sequence shown here is derived from an EMBL/GenBank/DDBJ whole genome shotgun (WGS) entry which is preliminary data.</text>
</comment>
<evidence type="ECO:0000313" key="3">
    <source>
        <dbReference type="Proteomes" id="UP000279236"/>
    </source>
</evidence>
<gene>
    <name evidence="2" type="ORF">EHS24_005081</name>
</gene>
<dbReference type="OrthoDB" id="2595847at2759"/>
<dbReference type="EMBL" id="RSCE01000002">
    <property type="protein sequence ID" value="RSH86807.1"/>
    <property type="molecule type" value="Genomic_DNA"/>
</dbReference>
<organism evidence="2 3">
    <name type="scientific">Apiotrichum porosum</name>
    <dbReference type="NCBI Taxonomy" id="105984"/>
    <lineage>
        <taxon>Eukaryota</taxon>
        <taxon>Fungi</taxon>
        <taxon>Dikarya</taxon>
        <taxon>Basidiomycota</taxon>
        <taxon>Agaricomycotina</taxon>
        <taxon>Tremellomycetes</taxon>
        <taxon>Trichosporonales</taxon>
        <taxon>Trichosporonaceae</taxon>
        <taxon>Apiotrichum</taxon>
    </lineage>
</organism>
<dbReference type="RefSeq" id="XP_028479592.1">
    <property type="nucleotide sequence ID" value="XM_028620620.1"/>
</dbReference>
<name>A0A427Y6T9_9TREE</name>
<feature type="region of interest" description="Disordered" evidence="1">
    <location>
        <begin position="69"/>
        <end position="125"/>
    </location>
</feature>
<evidence type="ECO:0000256" key="1">
    <source>
        <dbReference type="SAM" id="MobiDB-lite"/>
    </source>
</evidence>
<evidence type="ECO:0000313" key="2">
    <source>
        <dbReference type="EMBL" id="RSH86807.1"/>
    </source>
</evidence>
<reference evidence="2 3" key="1">
    <citation type="submission" date="2018-11" db="EMBL/GenBank/DDBJ databases">
        <title>Genome sequence of Apiotrichum porosum DSM 27194.</title>
        <authorList>
            <person name="Aliyu H."/>
            <person name="Gorte O."/>
            <person name="Ochsenreither K."/>
        </authorList>
    </citation>
    <scope>NUCLEOTIDE SEQUENCE [LARGE SCALE GENOMIC DNA]</scope>
    <source>
        <strain evidence="2 3">DSM 27194</strain>
    </source>
</reference>
<dbReference type="GeneID" id="39589624"/>
<dbReference type="AlphaFoldDB" id="A0A427Y6T9"/>